<dbReference type="InterPro" id="IPR002125">
    <property type="entry name" value="CMP_dCMP_dom"/>
</dbReference>
<dbReference type="PROSITE" id="PS51747">
    <property type="entry name" value="CYT_DCMP_DEAMINASES_2"/>
    <property type="match status" value="1"/>
</dbReference>
<dbReference type="InterPro" id="IPR016193">
    <property type="entry name" value="Cytidine_deaminase-like"/>
</dbReference>
<feature type="domain" description="CMP/dCMP-type deaminase" evidence="3">
    <location>
        <begin position="41"/>
        <end position="172"/>
    </location>
</feature>
<dbReference type="PROSITE" id="PS00903">
    <property type="entry name" value="CYT_DCMP_DEAMINASES_1"/>
    <property type="match status" value="1"/>
</dbReference>
<name>A0ABT0K016_9ACTN</name>
<dbReference type="RefSeq" id="WP_248825423.1">
    <property type="nucleotide sequence ID" value="NZ_JALKFT010000014.1"/>
</dbReference>
<evidence type="ECO:0000256" key="1">
    <source>
        <dbReference type="ARBA" id="ARBA00022723"/>
    </source>
</evidence>
<evidence type="ECO:0000259" key="3">
    <source>
        <dbReference type="PROSITE" id="PS51747"/>
    </source>
</evidence>
<evidence type="ECO:0000313" key="5">
    <source>
        <dbReference type="Proteomes" id="UP001201873"/>
    </source>
</evidence>
<evidence type="ECO:0000256" key="2">
    <source>
        <dbReference type="ARBA" id="ARBA00022833"/>
    </source>
</evidence>
<dbReference type="Pfam" id="PF00383">
    <property type="entry name" value="dCMP_cyt_deam_1"/>
    <property type="match status" value="1"/>
</dbReference>
<dbReference type="PANTHER" id="PTHR11079:SF162">
    <property type="entry name" value="RIBOFLAVIN BIOSYNTHESIS PROTEIN PYRD, CHLOROPLASTIC"/>
    <property type="match status" value="1"/>
</dbReference>
<keyword evidence="2" id="KW-0862">Zinc</keyword>
<comment type="caution">
    <text evidence="4">The sequence shown here is derived from an EMBL/GenBank/DDBJ whole genome shotgun (WGS) entry which is preliminary data.</text>
</comment>
<evidence type="ECO:0000313" key="4">
    <source>
        <dbReference type="EMBL" id="MCK9877139.1"/>
    </source>
</evidence>
<proteinExistence type="predicted"/>
<reference evidence="4 5" key="1">
    <citation type="submission" date="2022-04" db="EMBL/GenBank/DDBJ databases">
        <title>Genome diversity in the genus Frankia.</title>
        <authorList>
            <person name="Carlos-Shanley C."/>
            <person name="Hahn D."/>
        </authorList>
    </citation>
    <scope>NUCLEOTIDE SEQUENCE [LARGE SCALE GENOMIC DNA]</scope>
    <source>
        <strain evidence="4 5">Ag45/Mut15</strain>
    </source>
</reference>
<accession>A0ABT0K016</accession>
<dbReference type="PANTHER" id="PTHR11079">
    <property type="entry name" value="CYTOSINE DEAMINASE FAMILY MEMBER"/>
    <property type="match status" value="1"/>
</dbReference>
<organism evidence="4 5">
    <name type="scientific">Frankia umida</name>
    <dbReference type="NCBI Taxonomy" id="573489"/>
    <lineage>
        <taxon>Bacteria</taxon>
        <taxon>Bacillati</taxon>
        <taxon>Actinomycetota</taxon>
        <taxon>Actinomycetes</taxon>
        <taxon>Frankiales</taxon>
        <taxon>Frankiaceae</taxon>
        <taxon>Frankia</taxon>
    </lineage>
</organism>
<keyword evidence="5" id="KW-1185">Reference proteome</keyword>
<dbReference type="InterPro" id="IPR016192">
    <property type="entry name" value="APOBEC/CMP_deaminase_Zn-bd"/>
</dbReference>
<protein>
    <submittedName>
        <fullName evidence="4">Nucleoside deaminase</fullName>
    </submittedName>
</protein>
<keyword evidence="1" id="KW-0479">Metal-binding</keyword>
<sequence length="215" mass="22780">MTHSRSVEPSASAGAGPVAALDIPLPSWVDDEVDAVGAALPDVEDRMRLALRLAARNHVEGHGGPFAAVVANPVTGQIHAAGVNLVLATGLSTMHAEVTALSFAQARLGSWDLSATGDPVEIVVNWRPCVMCYGAVMWSGVQMLTIAGEGEEVETLTGFDEGPMRDDWAQQFERRGITVRTDILRDEALAVFAEYGSRKDAVVYNARRGATVAAP</sequence>
<dbReference type="SUPFAM" id="SSF53927">
    <property type="entry name" value="Cytidine deaminase-like"/>
    <property type="match status" value="1"/>
</dbReference>
<dbReference type="CDD" id="cd01285">
    <property type="entry name" value="nucleoside_deaminase"/>
    <property type="match status" value="1"/>
</dbReference>
<dbReference type="Gene3D" id="3.40.140.10">
    <property type="entry name" value="Cytidine Deaminase, domain 2"/>
    <property type="match status" value="1"/>
</dbReference>
<dbReference type="Proteomes" id="UP001201873">
    <property type="component" value="Unassembled WGS sequence"/>
</dbReference>
<gene>
    <name evidence="4" type="ORF">MXD59_15380</name>
</gene>
<dbReference type="EMBL" id="JALKFT010000014">
    <property type="protein sequence ID" value="MCK9877139.1"/>
    <property type="molecule type" value="Genomic_DNA"/>
</dbReference>